<dbReference type="GO" id="GO:0004674">
    <property type="term" value="F:protein serine/threonine kinase activity"/>
    <property type="evidence" value="ECO:0007669"/>
    <property type="project" value="TreeGrafter"/>
</dbReference>
<dbReference type="PANTHER" id="PTHR44329">
    <property type="entry name" value="SERINE/THREONINE-PROTEIN KINASE TNNI3K-RELATED"/>
    <property type="match status" value="1"/>
</dbReference>
<comment type="caution">
    <text evidence="3">The sequence shown here is derived from an EMBL/GenBank/DDBJ whole genome shotgun (WGS) entry which is preliminary data.</text>
</comment>
<reference evidence="3" key="1">
    <citation type="submission" date="2021-05" db="EMBL/GenBank/DDBJ databases">
        <title>The genome of the haptophyte Pavlova lutheri (Diacronema luteri, Pavlovales) - a model for lipid biosynthesis in eukaryotic algae.</title>
        <authorList>
            <person name="Hulatt C.J."/>
            <person name="Posewitz M.C."/>
        </authorList>
    </citation>
    <scope>NUCLEOTIDE SEQUENCE</scope>
    <source>
        <strain evidence="3">NIVA-4/92</strain>
    </source>
</reference>
<dbReference type="SUPFAM" id="SSF56112">
    <property type="entry name" value="Protein kinase-like (PK-like)"/>
    <property type="match status" value="1"/>
</dbReference>
<feature type="region of interest" description="Disordered" evidence="1">
    <location>
        <begin position="365"/>
        <end position="458"/>
    </location>
</feature>
<gene>
    <name evidence="3" type="ORF">KFE25_013087</name>
</gene>
<evidence type="ECO:0000256" key="1">
    <source>
        <dbReference type="SAM" id="MobiDB-lite"/>
    </source>
</evidence>
<dbReference type="InterPro" id="IPR011009">
    <property type="entry name" value="Kinase-like_dom_sf"/>
</dbReference>
<dbReference type="PROSITE" id="PS00108">
    <property type="entry name" value="PROTEIN_KINASE_ST"/>
    <property type="match status" value="1"/>
</dbReference>
<feature type="compositionally biased region" description="Basic and acidic residues" evidence="1">
    <location>
        <begin position="443"/>
        <end position="458"/>
    </location>
</feature>
<accession>A0A8J5XBG6</accession>
<protein>
    <recommendedName>
        <fullName evidence="2">Protein kinase domain-containing protein</fullName>
    </recommendedName>
</protein>
<evidence type="ECO:0000313" key="4">
    <source>
        <dbReference type="Proteomes" id="UP000751190"/>
    </source>
</evidence>
<dbReference type="Pfam" id="PF07714">
    <property type="entry name" value="PK_Tyr_Ser-Thr"/>
    <property type="match status" value="1"/>
</dbReference>
<dbReference type="Pfam" id="PF00069">
    <property type="entry name" value="Pkinase"/>
    <property type="match status" value="1"/>
</dbReference>
<dbReference type="GO" id="GO:0005524">
    <property type="term" value="F:ATP binding"/>
    <property type="evidence" value="ECO:0007669"/>
    <property type="project" value="InterPro"/>
</dbReference>
<dbReference type="Proteomes" id="UP000751190">
    <property type="component" value="Unassembled WGS sequence"/>
</dbReference>
<proteinExistence type="predicted"/>
<feature type="domain" description="Protein kinase" evidence="2">
    <location>
        <begin position="126"/>
        <end position="583"/>
    </location>
</feature>
<keyword evidence="4" id="KW-1185">Reference proteome</keyword>
<dbReference type="InterPro" id="IPR008271">
    <property type="entry name" value="Ser/Thr_kinase_AS"/>
</dbReference>
<dbReference type="PANTHER" id="PTHR44329:SF289">
    <property type="entry name" value="SERINE_THREONINE-PROTEIN KINASE VIK"/>
    <property type="match status" value="1"/>
</dbReference>
<sequence length="631" mass="67084">MRHADVAAERTGEARQQCAVGAHSSESVHGRSRATHAPGLSRSRAITSPAKAAAQAAQPRGGELKALARLVTPNALDRRFQWKEGEQHPSAYGAHVPAGASGDYNARVQARLKQMALAATVDESSLSFVRRLGEGAFAIVDLCKYTGDGLLPLAAAPAAADPHGRPPADAPRPRAGGVLVAVKKMKTHLPMVVNAYSSVEPELVPVPEKWVTNFQSEGVLLRTLRHPNVVGCYGSTAVVLPDGRKSLHFVLEYMPGGTLRERIIAADYDATTALGWLLGVARGLEYLHHHAAGARLAHRDLKPENIMLSADGTAKIGDFGLCKVDMEEGIVRELGDDDAAARPDAHATHAALFRRSQSVTTCSVNGGDGWRHGPGGAKDGSALGGGRAAARQGTADGAGKARSGFAKRGSWDPRGLGRLKVDTSDDDVGGSGSGRRGSTAPSVERERAPHARRERRETVQQRIMLGATRVLGAVYAPKEMTGMTGSALFMAPENYLQMPYSGKVDVFSFGIILVEVLARRRAYAGLFLLPDQVAHAVAHKGLRPQLPAHWPAELQHLARACWDKSPDARPSPREVVAQLSSFALAARADPDLLRPLERQRLGGCLGALFAPKPKRAPDAAMRTATVTPLST</sequence>
<feature type="compositionally biased region" description="Basic and acidic residues" evidence="1">
    <location>
        <begin position="1"/>
        <end position="13"/>
    </location>
</feature>
<feature type="compositionally biased region" description="Low complexity" evidence="1">
    <location>
        <begin position="388"/>
        <end position="398"/>
    </location>
</feature>
<dbReference type="EMBL" id="JAGTXO010000032">
    <property type="protein sequence ID" value="KAG8460437.1"/>
    <property type="molecule type" value="Genomic_DNA"/>
</dbReference>
<dbReference type="AlphaFoldDB" id="A0A8J5XBG6"/>
<feature type="compositionally biased region" description="Gly residues" evidence="1">
    <location>
        <begin position="366"/>
        <end position="387"/>
    </location>
</feature>
<feature type="region of interest" description="Disordered" evidence="1">
    <location>
        <begin position="1"/>
        <end position="60"/>
    </location>
</feature>
<evidence type="ECO:0000259" key="2">
    <source>
        <dbReference type="PROSITE" id="PS50011"/>
    </source>
</evidence>
<dbReference type="SMART" id="SM00220">
    <property type="entry name" value="S_TKc"/>
    <property type="match status" value="1"/>
</dbReference>
<dbReference type="InterPro" id="IPR051681">
    <property type="entry name" value="Ser/Thr_Kinases-Pseudokinases"/>
</dbReference>
<dbReference type="OrthoDB" id="551059at2759"/>
<dbReference type="InterPro" id="IPR000719">
    <property type="entry name" value="Prot_kinase_dom"/>
</dbReference>
<dbReference type="PROSITE" id="PS50011">
    <property type="entry name" value="PROTEIN_KINASE_DOM"/>
    <property type="match status" value="1"/>
</dbReference>
<evidence type="ECO:0000313" key="3">
    <source>
        <dbReference type="EMBL" id="KAG8460437.1"/>
    </source>
</evidence>
<name>A0A8J5XBG6_DIALT</name>
<dbReference type="Gene3D" id="1.10.510.10">
    <property type="entry name" value="Transferase(Phosphotransferase) domain 1"/>
    <property type="match status" value="2"/>
</dbReference>
<dbReference type="InterPro" id="IPR001245">
    <property type="entry name" value="Ser-Thr/Tyr_kinase_cat_dom"/>
</dbReference>
<organism evidence="3 4">
    <name type="scientific">Diacronema lutheri</name>
    <name type="common">Unicellular marine alga</name>
    <name type="synonym">Monochrysis lutheri</name>
    <dbReference type="NCBI Taxonomy" id="2081491"/>
    <lineage>
        <taxon>Eukaryota</taxon>
        <taxon>Haptista</taxon>
        <taxon>Haptophyta</taxon>
        <taxon>Pavlovophyceae</taxon>
        <taxon>Pavlovales</taxon>
        <taxon>Pavlovaceae</taxon>
        <taxon>Diacronema</taxon>
    </lineage>
</organism>